<keyword evidence="2" id="KW-0479">Metal-binding</keyword>
<dbReference type="PROSITE" id="PS01047">
    <property type="entry name" value="HMA_1"/>
    <property type="match status" value="1"/>
</dbReference>
<dbReference type="PANTHER" id="PTHR46594:SF4">
    <property type="entry name" value="P-TYPE CATION-TRANSPORTING ATPASE"/>
    <property type="match status" value="1"/>
</dbReference>
<dbReference type="InterPro" id="IPR036163">
    <property type="entry name" value="HMA_dom_sf"/>
</dbReference>
<dbReference type="SUPFAM" id="SSF55008">
    <property type="entry name" value="HMA, heavy metal-associated domain"/>
    <property type="match status" value="1"/>
</dbReference>
<dbReference type="InterPro" id="IPR017969">
    <property type="entry name" value="Heavy-metal-associated_CS"/>
</dbReference>
<evidence type="ECO:0000256" key="1">
    <source>
        <dbReference type="ARBA" id="ARBA00015313"/>
    </source>
</evidence>
<evidence type="ECO:0000256" key="2">
    <source>
        <dbReference type="ARBA" id="ARBA00022723"/>
    </source>
</evidence>
<dbReference type="CDD" id="cd00371">
    <property type="entry name" value="HMA"/>
    <property type="match status" value="1"/>
</dbReference>
<dbReference type="FunFam" id="3.30.70.100:FF:000001">
    <property type="entry name" value="ATPase copper transporting beta"/>
    <property type="match status" value="1"/>
</dbReference>
<dbReference type="PANTHER" id="PTHR46594">
    <property type="entry name" value="P-TYPE CATION-TRANSPORTING ATPASE"/>
    <property type="match status" value="1"/>
</dbReference>
<reference evidence="4" key="1">
    <citation type="journal article" date="2021" name="PeerJ">
        <title>Extensive microbial diversity within the chicken gut microbiome revealed by metagenomics and culture.</title>
        <authorList>
            <person name="Gilroy R."/>
            <person name="Ravi A."/>
            <person name="Getino M."/>
            <person name="Pursley I."/>
            <person name="Horton D.L."/>
            <person name="Alikhan N.F."/>
            <person name="Baker D."/>
            <person name="Gharbi K."/>
            <person name="Hall N."/>
            <person name="Watson M."/>
            <person name="Adriaenssens E.M."/>
            <person name="Foster-Nyarko E."/>
            <person name="Jarju S."/>
            <person name="Secka A."/>
            <person name="Antonio M."/>
            <person name="Oren A."/>
            <person name="Chaudhuri R.R."/>
            <person name="La Ragione R."/>
            <person name="Hildebrand F."/>
            <person name="Pallen M.J."/>
        </authorList>
    </citation>
    <scope>NUCLEOTIDE SEQUENCE</scope>
    <source>
        <strain evidence="4">ChiBcec15-3976</strain>
    </source>
</reference>
<gene>
    <name evidence="4" type="ORF">H9910_08565</name>
</gene>
<feature type="domain" description="HMA" evidence="3">
    <location>
        <begin position="55"/>
        <end position="119"/>
    </location>
</feature>
<dbReference type="PROSITE" id="PS50846">
    <property type="entry name" value="HMA_2"/>
    <property type="match status" value="1"/>
</dbReference>
<sequence length="124" mass="13035">MADTIIILVVVVILIFALKGSIRHFRGEGACCGGGSGSVKTKKAKKKTLDGPVTGQRTIRISGMHCRNCANSVTNALNAIDGVSAKVSLKDNMAEVSFDRTVDDADLKQAVEKAGFKVISISQA</sequence>
<dbReference type="Proteomes" id="UP000823909">
    <property type="component" value="Unassembled WGS sequence"/>
</dbReference>
<protein>
    <recommendedName>
        <fullName evidence="1">Copper chaperone CopZ</fullName>
    </recommendedName>
</protein>
<accession>A0A9D2REM1</accession>
<organism evidence="4 5">
    <name type="scientific">Candidatus Mediterraneibacter quadrami</name>
    <dbReference type="NCBI Taxonomy" id="2838684"/>
    <lineage>
        <taxon>Bacteria</taxon>
        <taxon>Bacillati</taxon>
        <taxon>Bacillota</taxon>
        <taxon>Clostridia</taxon>
        <taxon>Lachnospirales</taxon>
        <taxon>Lachnospiraceae</taxon>
        <taxon>Mediterraneibacter</taxon>
    </lineage>
</organism>
<evidence type="ECO:0000313" key="4">
    <source>
        <dbReference type="EMBL" id="HJD43042.1"/>
    </source>
</evidence>
<evidence type="ECO:0000313" key="5">
    <source>
        <dbReference type="Proteomes" id="UP000823909"/>
    </source>
</evidence>
<dbReference type="Gene3D" id="3.30.70.100">
    <property type="match status" value="1"/>
</dbReference>
<dbReference type="EMBL" id="DWUU01000049">
    <property type="protein sequence ID" value="HJD43042.1"/>
    <property type="molecule type" value="Genomic_DNA"/>
</dbReference>
<dbReference type="GO" id="GO:0046872">
    <property type="term" value="F:metal ion binding"/>
    <property type="evidence" value="ECO:0007669"/>
    <property type="project" value="UniProtKB-KW"/>
</dbReference>
<evidence type="ECO:0000259" key="3">
    <source>
        <dbReference type="PROSITE" id="PS50846"/>
    </source>
</evidence>
<name>A0A9D2REM1_9FIRM</name>
<proteinExistence type="predicted"/>
<dbReference type="AlphaFoldDB" id="A0A9D2REM1"/>
<comment type="caution">
    <text evidence="4">The sequence shown here is derived from an EMBL/GenBank/DDBJ whole genome shotgun (WGS) entry which is preliminary data.</text>
</comment>
<reference evidence="4" key="2">
    <citation type="submission" date="2021-04" db="EMBL/GenBank/DDBJ databases">
        <authorList>
            <person name="Gilroy R."/>
        </authorList>
    </citation>
    <scope>NUCLEOTIDE SEQUENCE</scope>
    <source>
        <strain evidence="4">ChiBcec15-3976</strain>
    </source>
</reference>
<dbReference type="Pfam" id="PF00403">
    <property type="entry name" value="HMA"/>
    <property type="match status" value="1"/>
</dbReference>
<dbReference type="InterPro" id="IPR006121">
    <property type="entry name" value="HMA_dom"/>
</dbReference>